<keyword evidence="1" id="KW-0812">Transmembrane</keyword>
<dbReference type="RefSeq" id="WP_054552055.1">
    <property type="nucleotide sequence ID" value="NZ_LJTC01000003.1"/>
</dbReference>
<evidence type="ECO:0000256" key="1">
    <source>
        <dbReference type="SAM" id="Phobius"/>
    </source>
</evidence>
<dbReference type="EMBL" id="LJTC01000003">
    <property type="protein sequence ID" value="KPM84396.1"/>
    <property type="molecule type" value="Genomic_DNA"/>
</dbReference>
<feature type="transmembrane region" description="Helical" evidence="1">
    <location>
        <begin position="26"/>
        <end position="47"/>
    </location>
</feature>
<organism evidence="2 3">
    <name type="scientific">Pseudoalteromonas lipolytica</name>
    <dbReference type="NCBI Taxonomy" id="570156"/>
    <lineage>
        <taxon>Bacteria</taxon>
        <taxon>Pseudomonadati</taxon>
        <taxon>Pseudomonadota</taxon>
        <taxon>Gammaproteobacteria</taxon>
        <taxon>Alteromonadales</taxon>
        <taxon>Pseudoalteromonadaceae</taxon>
        <taxon>Pseudoalteromonas</taxon>
    </lineage>
</organism>
<keyword evidence="1" id="KW-0472">Membrane</keyword>
<keyword evidence="1" id="KW-1133">Transmembrane helix</keyword>
<dbReference type="AlphaFoldDB" id="A0A0P7DSX9"/>
<accession>A0A0P7DSX9</accession>
<name>A0A0P7DSX9_9GAMM</name>
<proteinExistence type="predicted"/>
<feature type="transmembrane region" description="Helical" evidence="1">
    <location>
        <begin position="54"/>
        <end position="74"/>
    </location>
</feature>
<reference evidence="2 3" key="1">
    <citation type="submission" date="2015-09" db="EMBL/GenBank/DDBJ databases">
        <title>Draft Genome Sequence of Pseudoalteromonas lipolytica UCD-48B.</title>
        <authorList>
            <person name="Krusor M."/>
            <person name="Coil D.A."/>
            <person name="Lang J.M."/>
            <person name="Eisen J.A."/>
            <person name="Alexiev A."/>
        </authorList>
    </citation>
    <scope>NUCLEOTIDE SEQUENCE [LARGE SCALE GENOMIC DNA]</scope>
    <source>
        <strain evidence="2 3">UCD-48B</strain>
    </source>
</reference>
<evidence type="ECO:0000313" key="2">
    <source>
        <dbReference type="EMBL" id="KPM84396.1"/>
    </source>
</evidence>
<dbReference type="PATRIC" id="fig|570156.3.peg.2130"/>
<protein>
    <submittedName>
        <fullName evidence="2">Uncharacterized protein</fullName>
    </submittedName>
</protein>
<sequence length="185" mass="21119">MSHSESEYSLAIYKLYNTLITSMNQILKYLALLVSTLSLVSLFQQFFTVGLSEVFSSILVYYRLVVSGVFKIFSIDVPQILLDLWTLSFITSAAYIRTENIENSRLLHKIDTTSLYKHWKIIYFFILGFFFIGLAILFSMLTPQTYVDEMNESPNDLIKGAVLNLILVVCALVLFFGMNAYAPSL</sequence>
<dbReference type="OrthoDB" id="9788899at2"/>
<evidence type="ECO:0000313" key="3">
    <source>
        <dbReference type="Proteomes" id="UP000050378"/>
    </source>
</evidence>
<gene>
    <name evidence="2" type="ORF">AOG27_05725</name>
</gene>
<dbReference type="Proteomes" id="UP000050378">
    <property type="component" value="Unassembled WGS sequence"/>
</dbReference>
<comment type="caution">
    <text evidence="2">The sequence shown here is derived from an EMBL/GenBank/DDBJ whole genome shotgun (WGS) entry which is preliminary data.</text>
</comment>
<feature type="transmembrane region" description="Helical" evidence="1">
    <location>
        <begin position="161"/>
        <end position="182"/>
    </location>
</feature>
<feature type="transmembrane region" description="Helical" evidence="1">
    <location>
        <begin position="119"/>
        <end position="141"/>
    </location>
</feature>